<keyword evidence="5" id="KW-0067">ATP-binding</keyword>
<dbReference type="PANTHER" id="PTHR30473">
    <property type="entry name" value="PROTEIN PHOH"/>
    <property type="match status" value="1"/>
</dbReference>
<dbReference type="EMBL" id="AWGB01000016">
    <property type="protein sequence ID" value="ESQ91590.1"/>
    <property type="molecule type" value="Genomic_DNA"/>
</dbReference>
<dbReference type="InterPro" id="IPR051451">
    <property type="entry name" value="PhoH2-like"/>
</dbReference>
<dbReference type="InterPro" id="IPR027417">
    <property type="entry name" value="P-loop_NTPase"/>
</dbReference>
<evidence type="ECO:0000256" key="5">
    <source>
        <dbReference type="ARBA" id="ARBA00022840"/>
    </source>
</evidence>
<comment type="caution">
    <text evidence="8">The sequence shown here is derived from an EMBL/GenBank/DDBJ whole genome shotgun (WGS) entry which is preliminary data.</text>
</comment>
<dbReference type="PATRIC" id="fig|1121022.4.peg.1961"/>
<comment type="subcellular location">
    <subcellularLocation>
        <location evidence="1">Cytoplasm</location>
    </subcellularLocation>
</comment>
<feature type="domain" description="PhoH-like protein" evidence="7">
    <location>
        <begin position="117"/>
        <end position="320"/>
    </location>
</feature>
<dbReference type="GO" id="GO:0005524">
    <property type="term" value="F:ATP binding"/>
    <property type="evidence" value="ECO:0007669"/>
    <property type="project" value="UniProtKB-KW"/>
</dbReference>
<proteinExistence type="inferred from homology"/>
<evidence type="ECO:0000256" key="2">
    <source>
        <dbReference type="ARBA" id="ARBA00010393"/>
    </source>
</evidence>
<keyword evidence="9" id="KW-1185">Reference proteome</keyword>
<sequence length="325" mass="34936">MAAVKDDFINLTDPCVLAVVGPSERYLAMIEGAFKVLVEMPGGGLVISGDARARQKAKAVITTMADMYDQGVDIAEADVRRLINEPQLTGQSGHSSSAPSVPLDQRNTIVMGRRGAIAAKTAGQAAYIHELARNDLVFALGPAGSGKTFLAVAHGVSLLLKGAVDKLIITRPAVEAGERLGFLPGDLNEKIDPYLTPIWGALDDILGAQVLAKKRETKEIEVAPLAYMRGRTLSYAYVIIDEAQNTTRMQMKMILTRLGEGSKMVVTGDPSQIDLPNRGDSGLVHAVHLLDKVEGVGKAELKAEDIVRHELVARIVRAYDNEFKS</sequence>
<dbReference type="PANTHER" id="PTHR30473:SF1">
    <property type="entry name" value="PHOH-LIKE PROTEIN"/>
    <property type="match status" value="1"/>
</dbReference>
<dbReference type="Gene3D" id="3.40.50.300">
    <property type="entry name" value="P-loop containing nucleotide triphosphate hydrolases"/>
    <property type="match status" value="1"/>
</dbReference>
<evidence type="ECO:0000256" key="3">
    <source>
        <dbReference type="ARBA" id="ARBA00022490"/>
    </source>
</evidence>
<dbReference type="Proteomes" id="UP000017837">
    <property type="component" value="Unassembled WGS sequence"/>
</dbReference>
<dbReference type="GO" id="GO:0005829">
    <property type="term" value="C:cytosol"/>
    <property type="evidence" value="ECO:0007669"/>
    <property type="project" value="TreeGrafter"/>
</dbReference>
<evidence type="ECO:0000313" key="8">
    <source>
        <dbReference type="EMBL" id="ESQ91590.1"/>
    </source>
</evidence>
<dbReference type="AlphaFoldDB" id="V4Q1B8"/>
<accession>V4Q1B8</accession>
<evidence type="ECO:0000256" key="4">
    <source>
        <dbReference type="ARBA" id="ARBA00022741"/>
    </source>
</evidence>
<protein>
    <recommendedName>
        <fullName evidence="6">PhoH-like protein</fullName>
    </recommendedName>
</protein>
<dbReference type="Pfam" id="PF02562">
    <property type="entry name" value="PhoH"/>
    <property type="match status" value="1"/>
</dbReference>
<dbReference type="RefSeq" id="WP_018080683.1">
    <property type="nucleotide sequence ID" value="NZ_AQWM01000002.1"/>
</dbReference>
<comment type="similarity">
    <text evidence="2">Belongs to the PhoH family.</text>
</comment>
<evidence type="ECO:0000256" key="1">
    <source>
        <dbReference type="ARBA" id="ARBA00004496"/>
    </source>
</evidence>
<dbReference type="InterPro" id="IPR003714">
    <property type="entry name" value="PhoH"/>
</dbReference>
<evidence type="ECO:0000313" key="9">
    <source>
        <dbReference type="Proteomes" id="UP000017837"/>
    </source>
</evidence>
<dbReference type="eggNOG" id="COG1702">
    <property type="taxonomic scope" value="Bacteria"/>
</dbReference>
<evidence type="ECO:0000256" key="6">
    <source>
        <dbReference type="ARBA" id="ARBA00039970"/>
    </source>
</evidence>
<organism evidence="8 9">
    <name type="scientific">Asticcacaulis benevestitus DSM 16100 = ATCC BAA-896</name>
    <dbReference type="NCBI Taxonomy" id="1121022"/>
    <lineage>
        <taxon>Bacteria</taxon>
        <taxon>Pseudomonadati</taxon>
        <taxon>Pseudomonadota</taxon>
        <taxon>Alphaproteobacteria</taxon>
        <taxon>Caulobacterales</taxon>
        <taxon>Caulobacteraceae</taxon>
        <taxon>Asticcacaulis</taxon>
    </lineage>
</organism>
<gene>
    <name evidence="8" type="ORF">ABENE_09705</name>
</gene>
<evidence type="ECO:0000259" key="7">
    <source>
        <dbReference type="Pfam" id="PF02562"/>
    </source>
</evidence>
<dbReference type="FunFam" id="3.40.50.300:FF:000013">
    <property type="entry name" value="PhoH family ATPase"/>
    <property type="match status" value="1"/>
</dbReference>
<reference evidence="8 9" key="1">
    <citation type="journal article" date="2014" name="Nature">
        <title>Sequential evolution of bacterial morphology by co-option of a developmental regulator.</title>
        <authorList>
            <person name="Jiang C."/>
            <person name="Brown P.J."/>
            <person name="Ducret A."/>
            <person name="Brun Y.V."/>
        </authorList>
    </citation>
    <scope>NUCLEOTIDE SEQUENCE [LARGE SCALE GENOMIC DNA]</scope>
    <source>
        <strain evidence="8 9">DSM 16100</strain>
    </source>
</reference>
<name>V4Q1B8_9CAUL</name>
<dbReference type="STRING" id="1121022.GCA_000376105_01015"/>
<keyword evidence="4" id="KW-0547">Nucleotide-binding</keyword>
<dbReference type="OrthoDB" id="9805148at2"/>
<keyword evidence="3" id="KW-0963">Cytoplasm</keyword>
<dbReference type="SUPFAM" id="SSF52540">
    <property type="entry name" value="P-loop containing nucleoside triphosphate hydrolases"/>
    <property type="match status" value="1"/>
</dbReference>